<organism evidence="4 5">
    <name type="scientific">Pinibacter aurantiacus</name>
    <dbReference type="NCBI Taxonomy" id="2851599"/>
    <lineage>
        <taxon>Bacteria</taxon>
        <taxon>Pseudomonadati</taxon>
        <taxon>Bacteroidota</taxon>
        <taxon>Chitinophagia</taxon>
        <taxon>Chitinophagales</taxon>
        <taxon>Chitinophagaceae</taxon>
        <taxon>Pinibacter</taxon>
    </lineage>
</organism>
<keyword evidence="2" id="KW-0479">Metal-binding</keyword>
<dbReference type="RefSeq" id="WP_217792263.1">
    <property type="nucleotide sequence ID" value="NZ_JAHSPG010000012.1"/>
</dbReference>
<dbReference type="EC" id="3.1.3.50" evidence="4"/>
<protein>
    <submittedName>
        <fullName evidence="4">Hexitol phosphatase HxpB</fullName>
        <ecNumber evidence="4">3.1.3.22</ecNumber>
        <ecNumber evidence="4">3.1.3.50</ecNumber>
        <ecNumber evidence="4">3.1.3.68</ecNumber>
    </submittedName>
</protein>
<gene>
    <name evidence="4" type="primary">hxpB</name>
    <name evidence="4" type="ORF">KTO63_15410</name>
</gene>
<evidence type="ECO:0000256" key="2">
    <source>
        <dbReference type="ARBA" id="ARBA00022723"/>
    </source>
</evidence>
<dbReference type="AlphaFoldDB" id="A0A9E2S8Z6"/>
<dbReference type="PANTHER" id="PTHR18901">
    <property type="entry name" value="2-DEOXYGLUCOSE-6-PHOSPHATE PHOSPHATASE 2"/>
    <property type="match status" value="1"/>
</dbReference>
<evidence type="ECO:0000256" key="3">
    <source>
        <dbReference type="ARBA" id="ARBA00022801"/>
    </source>
</evidence>
<name>A0A9E2S8Z6_9BACT</name>
<dbReference type="NCBIfam" id="TIGR01509">
    <property type="entry name" value="HAD-SF-IA-v3"/>
    <property type="match status" value="1"/>
</dbReference>
<comment type="caution">
    <text evidence="4">The sequence shown here is derived from an EMBL/GenBank/DDBJ whole genome shotgun (WGS) entry which is preliminary data.</text>
</comment>
<evidence type="ECO:0000256" key="1">
    <source>
        <dbReference type="ARBA" id="ARBA00006171"/>
    </source>
</evidence>
<dbReference type="Pfam" id="PF13419">
    <property type="entry name" value="HAD_2"/>
    <property type="match status" value="1"/>
</dbReference>
<dbReference type="NCBIfam" id="NF008087">
    <property type="entry name" value="PRK10826.1"/>
    <property type="match status" value="1"/>
</dbReference>
<keyword evidence="5" id="KW-1185">Reference proteome</keyword>
<dbReference type="InterPro" id="IPR006439">
    <property type="entry name" value="HAD-SF_hydro_IA"/>
</dbReference>
<dbReference type="SFLD" id="SFLDG01129">
    <property type="entry name" value="C1.5:_HAD__Beta-PGM__Phosphata"/>
    <property type="match status" value="1"/>
</dbReference>
<sequence>MLNTVIFDMDGLLIDSEPLWEKAGIATLAQYNVAITQDEYHKTTGLRTQEWIEYWFRHFGITAPTKPAVDVIIEKAIDSIREFGKPMPGVEYIFNYFSERGFKIGLATSSPKSLVDVVVAKLNIGHYLQAITSAEHLPYGKPHPQVFLNCAEALNSSPLECICFEDSFNGMIAAKAGRMKCVIIPAPQQRNEHKWEAADLKLSSLLNFNDLLLERLAK</sequence>
<evidence type="ECO:0000313" key="4">
    <source>
        <dbReference type="EMBL" id="MBV4358551.1"/>
    </source>
</evidence>
<dbReference type="SFLD" id="SFLDS00003">
    <property type="entry name" value="Haloacid_Dehalogenase"/>
    <property type="match status" value="1"/>
</dbReference>
<dbReference type="GO" id="GO:0050084">
    <property type="term" value="F:mannitol-1-phosphatase activity"/>
    <property type="evidence" value="ECO:0007669"/>
    <property type="project" value="UniProtKB-EC"/>
</dbReference>
<evidence type="ECO:0000313" key="5">
    <source>
        <dbReference type="Proteomes" id="UP000812270"/>
    </source>
</evidence>
<reference evidence="4" key="1">
    <citation type="submission" date="2021-06" db="EMBL/GenBank/DDBJ databases">
        <authorList>
            <person name="Huq M.A."/>
        </authorList>
    </citation>
    <scope>NUCLEOTIDE SEQUENCE</scope>
    <source>
        <strain evidence="4">MAH-26</strain>
    </source>
</reference>
<accession>A0A9E2S8Z6</accession>
<keyword evidence="3 4" id="KW-0378">Hydrolase</keyword>
<dbReference type="EMBL" id="JAHSPG010000012">
    <property type="protein sequence ID" value="MBV4358551.1"/>
    <property type="molecule type" value="Genomic_DNA"/>
</dbReference>
<dbReference type="GO" id="GO:0046872">
    <property type="term" value="F:metal ion binding"/>
    <property type="evidence" value="ECO:0007669"/>
    <property type="project" value="UniProtKB-KW"/>
</dbReference>
<dbReference type="SFLD" id="SFLDG01135">
    <property type="entry name" value="C1.5.6:_HAD__Beta-PGM__Phospha"/>
    <property type="match status" value="1"/>
</dbReference>
<comment type="similarity">
    <text evidence="1">Belongs to the HAD-like hydrolase superfamily. CbbY/CbbZ/Gph/YieH family.</text>
</comment>
<dbReference type="GO" id="GO:0050286">
    <property type="term" value="F:sorbitol-6-phosphatase activity"/>
    <property type="evidence" value="ECO:0007669"/>
    <property type="project" value="UniProtKB-EC"/>
</dbReference>
<dbReference type="FunFam" id="3.40.50.1000:FF:000036">
    <property type="entry name" value="HAD family hydrolase"/>
    <property type="match status" value="1"/>
</dbReference>
<proteinExistence type="inferred from homology"/>
<dbReference type="Proteomes" id="UP000812270">
    <property type="component" value="Unassembled WGS sequence"/>
</dbReference>
<dbReference type="EC" id="3.1.3.22" evidence="4"/>
<dbReference type="PANTHER" id="PTHR18901:SF38">
    <property type="entry name" value="PSEUDOURIDINE-5'-PHOSPHATASE"/>
    <property type="match status" value="1"/>
</dbReference>
<dbReference type="GO" id="GO:0003850">
    <property type="term" value="F:2-deoxyglucose-6-phosphatase activity"/>
    <property type="evidence" value="ECO:0007669"/>
    <property type="project" value="UniProtKB-EC"/>
</dbReference>
<dbReference type="InterPro" id="IPR041492">
    <property type="entry name" value="HAD_2"/>
</dbReference>
<dbReference type="EC" id="3.1.3.68" evidence="4"/>